<evidence type="ECO:0000256" key="6">
    <source>
        <dbReference type="ARBA" id="ARBA00022857"/>
    </source>
</evidence>
<feature type="region of interest" description="Disordered" evidence="8">
    <location>
        <begin position="463"/>
        <end position="509"/>
    </location>
</feature>
<evidence type="ECO:0000256" key="8">
    <source>
        <dbReference type="SAM" id="MobiDB-lite"/>
    </source>
</evidence>
<dbReference type="PANTHER" id="PTHR20275:SF0">
    <property type="entry name" value="NAD KINASE"/>
    <property type="match status" value="1"/>
</dbReference>
<name>A0A1E3NL10_9ASCO</name>
<keyword evidence="7" id="KW-0520">NAD</keyword>
<dbReference type="Pfam" id="PF01513">
    <property type="entry name" value="NAD_kinase"/>
    <property type="match status" value="1"/>
</dbReference>
<dbReference type="Gene3D" id="2.60.200.30">
    <property type="entry name" value="Probable inorganic polyphosphate/atp-NAD kinase, domain 2"/>
    <property type="match status" value="1"/>
</dbReference>
<organism evidence="9 10">
    <name type="scientific">Pichia membranifaciens NRRL Y-2026</name>
    <dbReference type="NCBI Taxonomy" id="763406"/>
    <lineage>
        <taxon>Eukaryota</taxon>
        <taxon>Fungi</taxon>
        <taxon>Dikarya</taxon>
        <taxon>Ascomycota</taxon>
        <taxon>Saccharomycotina</taxon>
        <taxon>Pichiomycetes</taxon>
        <taxon>Pichiales</taxon>
        <taxon>Pichiaceae</taxon>
        <taxon>Pichia</taxon>
    </lineage>
</organism>
<dbReference type="InterPro" id="IPR002504">
    <property type="entry name" value="NADK"/>
</dbReference>
<dbReference type="SUPFAM" id="SSF111331">
    <property type="entry name" value="NAD kinase/diacylglycerol kinase-like"/>
    <property type="match status" value="1"/>
</dbReference>
<evidence type="ECO:0000256" key="2">
    <source>
        <dbReference type="ARBA" id="ARBA00022679"/>
    </source>
</evidence>
<dbReference type="InterPro" id="IPR017438">
    <property type="entry name" value="ATP-NAD_kinase_N"/>
</dbReference>
<dbReference type="FunFam" id="2.60.200.30:FF:000009">
    <property type="entry name" value="Poly(P)/ATP NAD kinase"/>
    <property type="match status" value="1"/>
</dbReference>
<feature type="compositionally biased region" description="Acidic residues" evidence="8">
    <location>
        <begin position="490"/>
        <end position="503"/>
    </location>
</feature>
<proteinExistence type="inferred from homology"/>
<dbReference type="InterPro" id="IPR016064">
    <property type="entry name" value="NAD/diacylglycerol_kinase_sf"/>
</dbReference>
<evidence type="ECO:0000256" key="7">
    <source>
        <dbReference type="ARBA" id="ARBA00023027"/>
    </source>
</evidence>
<keyword evidence="3" id="KW-0547">Nucleotide-binding</keyword>
<dbReference type="GO" id="GO:0019674">
    <property type="term" value="P:NAD+ metabolic process"/>
    <property type="evidence" value="ECO:0007669"/>
    <property type="project" value="InterPro"/>
</dbReference>
<keyword evidence="5" id="KW-0067">ATP-binding</keyword>
<evidence type="ECO:0000256" key="1">
    <source>
        <dbReference type="ARBA" id="ARBA00010995"/>
    </source>
</evidence>
<protein>
    <recommendedName>
        <fullName evidence="11">NAD+ kinase</fullName>
    </recommendedName>
</protein>
<dbReference type="GeneID" id="30177977"/>
<keyword evidence="4" id="KW-0418">Kinase</keyword>
<dbReference type="EMBL" id="KV454003">
    <property type="protein sequence ID" value="ODQ46824.1"/>
    <property type="molecule type" value="Genomic_DNA"/>
</dbReference>
<evidence type="ECO:0008006" key="11">
    <source>
        <dbReference type="Google" id="ProtNLM"/>
    </source>
</evidence>
<evidence type="ECO:0000313" key="9">
    <source>
        <dbReference type="EMBL" id="ODQ46824.1"/>
    </source>
</evidence>
<dbReference type="Gene3D" id="3.40.50.10330">
    <property type="entry name" value="Probable inorganic polyphosphate/atp-NAD kinase, domain 1"/>
    <property type="match status" value="1"/>
</dbReference>
<evidence type="ECO:0000256" key="3">
    <source>
        <dbReference type="ARBA" id="ARBA00022741"/>
    </source>
</evidence>
<evidence type="ECO:0000313" key="10">
    <source>
        <dbReference type="Proteomes" id="UP000094455"/>
    </source>
</evidence>
<evidence type="ECO:0000256" key="5">
    <source>
        <dbReference type="ARBA" id="ARBA00022840"/>
    </source>
</evidence>
<feature type="compositionally biased region" description="Basic and acidic residues" evidence="8">
    <location>
        <begin position="463"/>
        <end position="483"/>
    </location>
</feature>
<dbReference type="OrthoDB" id="24581at2759"/>
<accession>A0A1E3NL10</accession>
<comment type="similarity">
    <text evidence="1">Belongs to the NAD kinase family.</text>
</comment>
<dbReference type="AlphaFoldDB" id="A0A1E3NL10"/>
<reference evidence="9 10" key="1">
    <citation type="journal article" date="2016" name="Proc. Natl. Acad. Sci. U.S.A.">
        <title>Comparative genomics of biotechnologically important yeasts.</title>
        <authorList>
            <person name="Riley R."/>
            <person name="Haridas S."/>
            <person name="Wolfe K.H."/>
            <person name="Lopes M.R."/>
            <person name="Hittinger C.T."/>
            <person name="Goeker M."/>
            <person name="Salamov A.A."/>
            <person name="Wisecaver J.H."/>
            <person name="Long T.M."/>
            <person name="Calvey C.H."/>
            <person name="Aerts A.L."/>
            <person name="Barry K.W."/>
            <person name="Choi C."/>
            <person name="Clum A."/>
            <person name="Coughlan A.Y."/>
            <person name="Deshpande S."/>
            <person name="Douglass A.P."/>
            <person name="Hanson S.J."/>
            <person name="Klenk H.-P."/>
            <person name="LaButti K.M."/>
            <person name="Lapidus A."/>
            <person name="Lindquist E.A."/>
            <person name="Lipzen A.M."/>
            <person name="Meier-Kolthoff J.P."/>
            <person name="Ohm R.A."/>
            <person name="Otillar R.P."/>
            <person name="Pangilinan J.L."/>
            <person name="Peng Y."/>
            <person name="Rokas A."/>
            <person name="Rosa C.A."/>
            <person name="Scheuner C."/>
            <person name="Sibirny A.A."/>
            <person name="Slot J.C."/>
            <person name="Stielow J.B."/>
            <person name="Sun H."/>
            <person name="Kurtzman C.P."/>
            <person name="Blackwell M."/>
            <person name="Grigoriev I.V."/>
            <person name="Jeffries T.W."/>
        </authorList>
    </citation>
    <scope>NUCLEOTIDE SEQUENCE [LARGE SCALE GENOMIC DNA]</scope>
    <source>
        <strain evidence="9 10">NRRL Y-2026</strain>
    </source>
</reference>
<sequence length="509" mass="56042">MADNTRVPRFMRRSSSTVQKVPILHEALTKEAQGGLSSSLSSASSSGTSISIGNGSGNAGGHGNVVTGMNAITNGNGSPGYNLQKKMSYRVRDELESNTRDAESDSTLFNTLSDTQGLKSVRSHMDLAKTAHSVRALAKRLNRATVHLNLSSVIIITKARDNSLVYLTKEMTEWLLLREPSLVVYVDKNLRTSHRFDAVGLVKDIPHSAERLRFWDKAMVREGQVAFDFVITLGGDGTVLHASTLFQSAVPPIIPFSLGSLGFLTCFEFEKFREVLTQAITKGVKTDLRMRFTCRVHKCNGDIVCEQQVLNELTVDRGPSPYVTMLELYGDDSLLTVAQADGLIIATPTGSTAYSLSAGGSLVHPEVSCMCITPICPHTLSFRPIMVPDSIHLKLKVPLRSRSTAWAAFDGRTRVQLDVGDYVTVCASRYPFPTVKNEKDQYFESVSRVLNWNNRKEQQSFKHLLSDKNKKRCDEDDGDRNGDDSANEAFDIDYSDSNSDSDSDSDHPS</sequence>
<keyword evidence="6" id="KW-0521">NADP</keyword>
<dbReference type="GO" id="GO:0005524">
    <property type="term" value="F:ATP binding"/>
    <property type="evidence" value="ECO:0007669"/>
    <property type="project" value="UniProtKB-KW"/>
</dbReference>
<dbReference type="GO" id="GO:0003951">
    <property type="term" value="F:NAD+ kinase activity"/>
    <property type="evidence" value="ECO:0007669"/>
    <property type="project" value="InterPro"/>
</dbReference>
<dbReference type="STRING" id="763406.A0A1E3NL10"/>
<dbReference type="GO" id="GO:0006741">
    <property type="term" value="P:NADP+ biosynthetic process"/>
    <property type="evidence" value="ECO:0007669"/>
    <property type="project" value="InterPro"/>
</dbReference>
<dbReference type="PANTHER" id="PTHR20275">
    <property type="entry name" value="NAD KINASE"/>
    <property type="match status" value="1"/>
</dbReference>
<gene>
    <name evidence="9" type="ORF">PICMEDRAFT_16646</name>
</gene>
<dbReference type="HAMAP" id="MF_00361">
    <property type="entry name" value="NAD_kinase"/>
    <property type="match status" value="1"/>
</dbReference>
<keyword evidence="2" id="KW-0808">Transferase</keyword>
<dbReference type="RefSeq" id="XP_019017937.1">
    <property type="nucleotide sequence ID" value="XM_019161290.1"/>
</dbReference>
<keyword evidence="10" id="KW-1185">Reference proteome</keyword>
<dbReference type="Proteomes" id="UP000094455">
    <property type="component" value="Unassembled WGS sequence"/>
</dbReference>
<dbReference type="Pfam" id="PF20143">
    <property type="entry name" value="NAD_kinase_C"/>
    <property type="match status" value="1"/>
</dbReference>
<dbReference type="InterPro" id="IPR017437">
    <property type="entry name" value="ATP-NAD_kinase_PpnK-typ_C"/>
</dbReference>
<evidence type="ECO:0000256" key="4">
    <source>
        <dbReference type="ARBA" id="ARBA00022777"/>
    </source>
</evidence>